<keyword evidence="7 14" id="KW-0812">Transmembrane</keyword>
<evidence type="ECO:0000256" key="3">
    <source>
        <dbReference type="ARBA" id="ARBA00011964"/>
    </source>
</evidence>
<dbReference type="GO" id="GO:0005789">
    <property type="term" value="C:endoplasmic reticulum membrane"/>
    <property type="evidence" value="ECO:0007669"/>
    <property type="project" value="UniProtKB-SubCell"/>
</dbReference>
<keyword evidence="16" id="KW-1185">Reference proteome</keyword>
<reference evidence="15" key="1">
    <citation type="submission" date="2022-12" db="EMBL/GenBank/DDBJ databases">
        <authorList>
            <person name="Petersen C."/>
        </authorList>
    </citation>
    <scope>NUCLEOTIDE SEQUENCE</scope>
    <source>
        <strain evidence="15">IBT 29677</strain>
    </source>
</reference>
<evidence type="ECO:0000256" key="4">
    <source>
        <dbReference type="ARBA" id="ARBA00015561"/>
    </source>
</evidence>
<feature type="transmembrane region" description="Helical" evidence="14">
    <location>
        <begin position="20"/>
        <end position="41"/>
    </location>
</feature>
<evidence type="ECO:0000256" key="10">
    <source>
        <dbReference type="ARBA" id="ARBA00023136"/>
    </source>
</evidence>
<gene>
    <name evidence="15" type="ORF">N7509_002782</name>
</gene>
<feature type="transmembrane region" description="Helical" evidence="14">
    <location>
        <begin position="337"/>
        <end position="362"/>
    </location>
</feature>
<evidence type="ECO:0000256" key="13">
    <source>
        <dbReference type="ARBA" id="ARBA00093457"/>
    </source>
</evidence>
<evidence type="ECO:0000313" key="16">
    <source>
        <dbReference type="Proteomes" id="UP001147747"/>
    </source>
</evidence>
<proteinExistence type="inferred from homology"/>
<protein>
    <recommendedName>
        <fullName evidence="4 14">Dol-P-Man:Man(5)GlcNAc(2)-PP-Dol alpha-1,3-mannosyltransferase</fullName>
        <ecNumber evidence="3 14">2.4.1.258</ecNumber>
    </recommendedName>
    <alternativeName>
        <fullName evidence="14">Dol-P-Man-dependent alpha(1-3)-mannosyltransferase</fullName>
    </alternativeName>
</protein>
<accession>A0A9X0BDT5</accession>
<comment type="subcellular location">
    <subcellularLocation>
        <location evidence="1 14">Endoplasmic reticulum membrane</location>
        <topology evidence="1 14">Multi-pass membrane protein</topology>
    </subcellularLocation>
</comment>
<evidence type="ECO:0000256" key="8">
    <source>
        <dbReference type="ARBA" id="ARBA00022824"/>
    </source>
</evidence>
<comment type="function">
    <text evidence="11 14">Dol-P-Man:Man(5)GlcNAc(2)-PP-Dol alpha-1,3-mannosyltransferase that operates in the biosynthetic pathway of dolichol-linked oligosaccharides, the glycan precursors employed in protein asparagine (N)-glycosylation. The assembly of dolichol-linked oligosaccharides begins on the cytosolic side of the endoplasmic reticulum membrane and finishes in its lumen. The sequential addition of sugars to dolichol pyrophosphate produces dolichol-linked oligosaccharides containing fourteen sugars, including two GlcNAcs, nine mannoses and three glucoses. Once assembled, the oligosaccharide is transferred from the lipid to nascent proteins by oligosaccharyltransferases. In the lumen of the endoplasmic reticulum, adds the first dolichyl beta-D-mannosyl phosphate derived mannose in an alpha-1,3 linkage to Man(5)GlcNAc(2)-PP-dolichol to produce Man(6)GlcNAc(2)-PP-dolichol.</text>
</comment>
<dbReference type="InterPro" id="IPR007873">
    <property type="entry name" value="Glycosyltransferase_ALG3"/>
</dbReference>
<dbReference type="PANTHER" id="PTHR12646">
    <property type="entry name" value="NOT56 - RELATED"/>
    <property type="match status" value="1"/>
</dbReference>
<keyword evidence="9 14" id="KW-1133">Transmembrane helix</keyword>
<feature type="transmembrane region" description="Helical" evidence="14">
    <location>
        <begin position="103"/>
        <end position="122"/>
    </location>
</feature>
<keyword evidence="5 14" id="KW-0328">Glycosyltransferase</keyword>
<dbReference type="Proteomes" id="UP001147747">
    <property type="component" value="Unassembled WGS sequence"/>
</dbReference>
<feature type="transmembrane region" description="Helical" evidence="14">
    <location>
        <begin position="311"/>
        <end position="331"/>
    </location>
</feature>
<dbReference type="Pfam" id="PF05208">
    <property type="entry name" value="ALG3"/>
    <property type="match status" value="1"/>
</dbReference>
<feature type="transmembrane region" description="Helical" evidence="14">
    <location>
        <begin position="374"/>
        <end position="396"/>
    </location>
</feature>
<evidence type="ECO:0000313" key="15">
    <source>
        <dbReference type="EMBL" id="KAJ5408899.1"/>
    </source>
</evidence>
<evidence type="ECO:0000256" key="5">
    <source>
        <dbReference type="ARBA" id="ARBA00022676"/>
    </source>
</evidence>
<dbReference type="OrthoDB" id="20028at2759"/>
<feature type="transmembrane region" description="Helical" evidence="14">
    <location>
        <begin position="263"/>
        <end position="283"/>
    </location>
</feature>
<keyword evidence="6 14" id="KW-0808">Transferase</keyword>
<dbReference type="AlphaFoldDB" id="A0A9X0BDT5"/>
<comment type="similarity">
    <text evidence="13">Belongs to the glycosyltransferase ALG3 family.</text>
</comment>
<evidence type="ECO:0000256" key="9">
    <source>
        <dbReference type="ARBA" id="ARBA00022989"/>
    </source>
</evidence>
<keyword evidence="10 14" id="KW-0472">Membrane</keyword>
<feature type="transmembrane region" description="Helical" evidence="14">
    <location>
        <begin position="74"/>
        <end position="91"/>
    </location>
</feature>
<evidence type="ECO:0000256" key="7">
    <source>
        <dbReference type="ARBA" id="ARBA00022692"/>
    </source>
</evidence>
<sequence length="411" mass="46783">MGPWARFIYNVLTHPRHTQWIGPLLILGDAVLCALVIWKISYTEIDWTTYMQQVKLYLDGERNYPSIEGSTGPLVYPAGHVYIYALLYYITDQGRDILLGQTIFAAIYLATLIIVIACYRQVHAPPYLFPLLVLSKRLHSIYMLRMFNDGIAAFFMWLAIYSWMKKKPLLGITVWSLGVSVKMTLVLLAPAIAVLSAFDNGLRGSVVQAIVAFQPQMLLARPFTRKNYTGYINRAFELTRQFMFKWTVNWRFVGEETFLSKEFSLGLLALHVSLLGFFSTIWVKPSGMNIFSFARDLLRGWRPRIALSKNFTMNMMLTSLAIGMLCARSLHYQFFAYLAWASPFLLWQANFHPVLIYVLWAVQEWAWNVYPSTNASSAAVVLSLAVQVFGVFISGLGEVDGGERGKAPRSQ</sequence>
<keyword evidence="8 14" id="KW-0256">Endoplasmic reticulum</keyword>
<evidence type="ECO:0000256" key="6">
    <source>
        <dbReference type="ARBA" id="ARBA00022679"/>
    </source>
</evidence>
<evidence type="ECO:0000256" key="12">
    <source>
        <dbReference type="ARBA" id="ARBA00049506"/>
    </source>
</evidence>
<evidence type="ECO:0000256" key="1">
    <source>
        <dbReference type="ARBA" id="ARBA00004477"/>
    </source>
</evidence>
<dbReference type="RefSeq" id="XP_056493214.1">
    <property type="nucleotide sequence ID" value="XM_056627419.1"/>
</dbReference>
<dbReference type="EC" id="2.4.1.258" evidence="3 14"/>
<feature type="transmembrane region" description="Helical" evidence="14">
    <location>
        <begin position="172"/>
        <end position="198"/>
    </location>
</feature>
<dbReference type="GO" id="GO:0052925">
    <property type="term" value="F:dol-P-Man:Man(5)GlcNAc(2)-PP-Dol alpha-1,3-mannosyltransferase activity"/>
    <property type="evidence" value="ECO:0007669"/>
    <property type="project" value="UniProtKB-EC"/>
</dbReference>
<dbReference type="EMBL" id="JAPZBU010000004">
    <property type="protein sequence ID" value="KAJ5408899.1"/>
    <property type="molecule type" value="Genomic_DNA"/>
</dbReference>
<evidence type="ECO:0000256" key="2">
    <source>
        <dbReference type="ARBA" id="ARBA00004922"/>
    </source>
</evidence>
<reference evidence="15" key="2">
    <citation type="journal article" date="2023" name="IMA Fungus">
        <title>Comparative genomic study of the Penicillium genus elucidates a diverse pangenome and 15 lateral gene transfer events.</title>
        <authorList>
            <person name="Petersen C."/>
            <person name="Sorensen T."/>
            <person name="Nielsen M.R."/>
            <person name="Sondergaard T.E."/>
            <person name="Sorensen J.L."/>
            <person name="Fitzpatrick D.A."/>
            <person name="Frisvad J.C."/>
            <person name="Nielsen K.L."/>
        </authorList>
    </citation>
    <scope>NUCLEOTIDE SEQUENCE</scope>
    <source>
        <strain evidence="15">IBT 29677</strain>
    </source>
</reference>
<dbReference type="PANTHER" id="PTHR12646:SF0">
    <property type="entry name" value="DOL-P-MAN:MAN(5)GLCNAC(2)-PP-DOL ALPHA-1,3-MANNOSYLTRANSFERASE"/>
    <property type="match status" value="1"/>
</dbReference>
<comment type="caution">
    <text evidence="15">The sequence shown here is derived from an EMBL/GenBank/DDBJ whole genome shotgun (WGS) entry which is preliminary data.</text>
</comment>
<comment type="pathway">
    <text evidence="2 14">Protein modification; protein glycosylation.</text>
</comment>
<feature type="transmembrane region" description="Helical" evidence="14">
    <location>
        <begin position="142"/>
        <end position="160"/>
    </location>
</feature>
<evidence type="ECO:0000256" key="14">
    <source>
        <dbReference type="RuleBase" id="RU364047"/>
    </source>
</evidence>
<comment type="catalytic activity">
    <reaction evidence="12 14">
        <text>an alpha-D-Man-(1-&gt;2)-alpha-D-Man-(1-&gt;2)-alpha-D-Man-(1-&gt;3)-[alpha-D-Man-(1-&gt;6)]-beta-D-Man-(1-&gt;4)-beta-D-GlcNAc-(1-&gt;4)-alpha-D-GlcNAc-diphospho-di-trans,poly-cis-dolichol + a di-trans,poly-cis-dolichyl beta-D-mannosyl phosphate = an alpha-D-Man-(1-&gt;2)-alpha-D-Man-(1-&gt;2)-alpha-D-Man-(1-&gt;3)-[alpha-D-Man-(1-&gt;3)-alpha-D-Man-(1-&gt;6)]-beta-D-Man-(1-&gt;4)-beta-D-GlcNAc-(1-&gt;4)-alpha-D-GlcNAc-diphospho-di-trans,poly-cis-dolichol + a di-trans,poly-cis-dolichyl phosphate + H(+)</text>
        <dbReference type="Rhea" id="RHEA:29527"/>
        <dbReference type="Rhea" id="RHEA-COMP:19498"/>
        <dbReference type="Rhea" id="RHEA-COMP:19501"/>
        <dbReference type="Rhea" id="RHEA-COMP:19516"/>
        <dbReference type="Rhea" id="RHEA-COMP:19517"/>
        <dbReference type="ChEBI" id="CHEBI:15378"/>
        <dbReference type="ChEBI" id="CHEBI:57683"/>
        <dbReference type="ChEBI" id="CHEBI:58211"/>
        <dbReference type="ChEBI" id="CHEBI:132515"/>
        <dbReference type="ChEBI" id="CHEBI:132516"/>
        <dbReference type="EC" id="2.4.1.258"/>
    </reaction>
    <physiologicalReaction direction="left-to-right" evidence="12 14">
        <dbReference type="Rhea" id="RHEA:29528"/>
    </physiologicalReaction>
</comment>
<organism evidence="15 16">
    <name type="scientific">Penicillium cosmopolitanum</name>
    <dbReference type="NCBI Taxonomy" id="1131564"/>
    <lineage>
        <taxon>Eukaryota</taxon>
        <taxon>Fungi</taxon>
        <taxon>Dikarya</taxon>
        <taxon>Ascomycota</taxon>
        <taxon>Pezizomycotina</taxon>
        <taxon>Eurotiomycetes</taxon>
        <taxon>Eurotiomycetidae</taxon>
        <taxon>Eurotiales</taxon>
        <taxon>Aspergillaceae</taxon>
        <taxon>Penicillium</taxon>
    </lineage>
</organism>
<dbReference type="GeneID" id="81366399"/>
<evidence type="ECO:0000256" key="11">
    <source>
        <dbReference type="ARBA" id="ARBA00044743"/>
    </source>
</evidence>
<name>A0A9X0BDT5_9EURO</name>